<dbReference type="AlphaFoldDB" id="W1NRX1"/>
<dbReference type="HOGENOM" id="CLU_790732_0_0_1"/>
<protein>
    <submittedName>
        <fullName evidence="1">Uncharacterized protein</fullName>
    </submittedName>
</protein>
<evidence type="ECO:0000313" key="1">
    <source>
        <dbReference type="EMBL" id="ERM99721.1"/>
    </source>
</evidence>
<accession>W1NRX1</accession>
<gene>
    <name evidence="1" type="ORF">AMTR_s00099p00096900</name>
</gene>
<keyword evidence="2" id="KW-1185">Reference proteome</keyword>
<sequence length="351" mass="37936">MGAKGLLKSLSVRFTARGSVPITPIPLSGGSDKFIIARLASSSQAEPNCCLSLAWLLEALDTIVTLQSAAAPWLEAHTVHVRAVYVHSEAILDNILDSCNVLRQSLGSMARLAESLYLASRALSACPSPGPNPSPCPKVRSRAALDGFMAWELTSCTDLENCITSLSRLARSSDLAPMTKASVALVIVLHALAFGLNIEPSRSCCQWLRRVGSLFSSKKGCKSLVQCTSSAPNPGSHAAHLEQILKEGMGLPFMVQEVDWKDSGEQATELSRSCGDMQGSKSINCSFPLRRERTINYSIMAELSSMARATSELRALLLPKHEEKELRGEAVFCRQESGELRGQKMGKCRKS</sequence>
<organism evidence="1 2">
    <name type="scientific">Amborella trichopoda</name>
    <dbReference type="NCBI Taxonomy" id="13333"/>
    <lineage>
        <taxon>Eukaryota</taxon>
        <taxon>Viridiplantae</taxon>
        <taxon>Streptophyta</taxon>
        <taxon>Embryophyta</taxon>
        <taxon>Tracheophyta</taxon>
        <taxon>Spermatophyta</taxon>
        <taxon>Magnoliopsida</taxon>
        <taxon>Amborellales</taxon>
        <taxon>Amborellaceae</taxon>
        <taxon>Amborella</taxon>
    </lineage>
</organism>
<evidence type="ECO:0000313" key="2">
    <source>
        <dbReference type="Proteomes" id="UP000017836"/>
    </source>
</evidence>
<proteinExistence type="predicted"/>
<dbReference type="EMBL" id="KI394994">
    <property type="protein sequence ID" value="ERM99721.1"/>
    <property type="molecule type" value="Genomic_DNA"/>
</dbReference>
<name>W1NRX1_AMBTC</name>
<reference evidence="2" key="1">
    <citation type="journal article" date="2013" name="Science">
        <title>The Amborella genome and the evolution of flowering plants.</title>
        <authorList>
            <consortium name="Amborella Genome Project"/>
        </authorList>
    </citation>
    <scope>NUCLEOTIDE SEQUENCE [LARGE SCALE GENOMIC DNA]</scope>
</reference>
<dbReference type="Gramene" id="ERM99721">
    <property type="protein sequence ID" value="ERM99721"/>
    <property type="gene ID" value="AMTR_s00099p00096900"/>
</dbReference>
<dbReference type="Proteomes" id="UP000017836">
    <property type="component" value="Unassembled WGS sequence"/>
</dbReference>